<reference evidence="1 2" key="1">
    <citation type="submission" date="2021-06" db="EMBL/GenBank/DDBJ databases">
        <title>Caerostris extrusa draft genome.</title>
        <authorList>
            <person name="Kono N."/>
            <person name="Arakawa K."/>
        </authorList>
    </citation>
    <scope>NUCLEOTIDE SEQUENCE [LARGE SCALE GENOMIC DNA]</scope>
</reference>
<organism evidence="1 2">
    <name type="scientific">Caerostris extrusa</name>
    <name type="common">Bark spider</name>
    <name type="synonym">Caerostris bankana</name>
    <dbReference type="NCBI Taxonomy" id="172846"/>
    <lineage>
        <taxon>Eukaryota</taxon>
        <taxon>Metazoa</taxon>
        <taxon>Ecdysozoa</taxon>
        <taxon>Arthropoda</taxon>
        <taxon>Chelicerata</taxon>
        <taxon>Arachnida</taxon>
        <taxon>Araneae</taxon>
        <taxon>Araneomorphae</taxon>
        <taxon>Entelegynae</taxon>
        <taxon>Araneoidea</taxon>
        <taxon>Araneidae</taxon>
        <taxon>Caerostris</taxon>
    </lineage>
</organism>
<dbReference type="Proteomes" id="UP001054945">
    <property type="component" value="Unassembled WGS sequence"/>
</dbReference>
<comment type="caution">
    <text evidence="1">The sequence shown here is derived from an EMBL/GenBank/DDBJ whole genome shotgun (WGS) entry which is preliminary data.</text>
</comment>
<accession>A0AAV4NDE0</accession>
<protein>
    <submittedName>
        <fullName evidence="1">Uncharacterized protein</fullName>
    </submittedName>
</protein>
<evidence type="ECO:0000313" key="2">
    <source>
        <dbReference type="Proteomes" id="UP001054945"/>
    </source>
</evidence>
<evidence type="ECO:0000313" key="1">
    <source>
        <dbReference type="EMBL" id="GIX82663.1"/>
    </source>
</evidence>
<dbReference type="EMBL" id="BPLR01003259">
    <property type="protein sequence ID" value="GIX82663.1"/>
    <property type="molecule type" value="Genomic_DNA"/>
</dbReference>
<sequence>MGVESHEIRLPQHFNMRVVAFGCNSLPVVRHSPAMTNHEVLQDLRKIIQPWCVPAISSVQCLGSLGLQYTLSVAHLFDGKARIAKIDLKWTSRKNQFILCNSFHCLSPAGLTTPFRGLNVHQILPETKPRGIAFVYQIRSGTLSIPWEFSIESERNQLLVKEGAKTKSVYKSPSSSIMPAGFPHLDFFHRLGGQGAAG</sequence>
<dbReference type="AlphaFoldDB" id="A0AAV4NDE0"/>
<gene>
    <name evidence="1" type="ORF">CEXT_545501</name>
</gene>
<keyword evidence="2" id="KW-1185">Reference proteome</keyword>
<proteinExistence type="predicted"/>
<name>A0AAV4NDE0_CAEEX</name>